<dbReference type="PROSITE" id="PS51352">
    <property type="entry name" value="THIOREDOXIN_2"/>
    <property type="match status" value="1"/>
</dbReference>
<evidence type="ECO:0000256" key="3">
    <source>
        <dbReference type="ARBA" id="ARBA00023157"/>
    </source>
</evidence>
<dbReference type="Pfam" id="PF00578">
    <property type="entry name" value="AhpC-TSA"/>
    <property type="match status" value="1"/>
</dbReference>
<protein>
    <submittedName>
        <fullName evidence="6">TlpA disulfide reductase family protein</fullName>
    </submittedName>
</protein>
<comment type="subcellular location">
    <subcellularLocation>
        <location evidence="1">Cell envelope</location>
    </subcellularLocation>
</comment>
<evidence type="ECO:0000313" key="6">
    <source>
        <dbReference type="EMBL" id="MDP8186251.1"/>
    </source>
</evidence>
<name>A0AAW8CF18_9PAST</name>
<evidence type="ECO:0000313" key="7">
    <source>
        <dbReference type="Proteomes" id="UP001230466"/>
    </source>
</evidence>
<keyword evidence="2" id="KW-0201">Cytochrome c-type biogenesis</keyword>
<reference evidence="6" key="1">
    <citation type="journal article" date="2023" name="Front. Microbiol.">
        <title>Phylogeography and host specificity of Pasteurellaceae pathogenic to sea-farmed fish in the north-east Atlantic.</title>
        <authorList>
            <person name="Gulla S."/>
            <person name="Colquhoun D.J."/>
            <person name="Olsen A.B."/>
            <person name="Spilsberg B."/>
            <person name="Lagesen K."/>
            <person name="Aakesson C.P."/>
            <person name="Strom S."/>
            <person name="Manji F."/>
            <person name="Birkbeck T.H."/>
            <person name="Nilsen H.K."/>
        </authorList>
    </citation>
    <scope>NUCLEOTIDE SEQUENCE</scope>
    <source>
        <strain evidence="6">VIB1234</strain>
    </source>
</reference>
<dbReference type="GO" id="GO:0030313">
    <property type="term" value="C:cell envelope"/>
    <property type="evidence" value="ECO:0007669"/>
    <property type="project" value="UniProtKB-SubCell"/>
</dbReference>
<sequence>MKNSIKLFLIINVIFIVSSCKEQTLALGELAPDLAIKNAQGQRVKLSDYKDQPILLEFWSQTCGACIAAVPILNKLHQQNKERLVIISIATDMTETQLNIYKEEKKIEYLLTADQLNISQERYKVMGYPTIFYLNKNHILERVQQGLSSDPNWQVNITKWITKQN</sequence>
<gene>
    <name evidence="6" type="ORF">QJU78_00435</name>
</gene>
<evidence type="ECO:0000256" key="1">
    <source>
        <dbReference type="ARBA" id="ARBA00004196"/>
    </source>
</evidence>
<evidence type="ECO:0000256" key="2">
    <source>
        <dbReference type="ARBA" id="ARBA00022748"/>
    </source>
</evidence>
<dbReference type="InterPro" id="IPR036249">
    <property type="entry name" value="Thioredoxin-like_sf"/>
</dbReference>
<evidence type="ECO:0000256" key="4">
    <source>
        <dbReference type="ARBA" id="ARBA00023284"/>
    </source>
</evidence>
<dbReference type="InterPro" id="IPR050553">
    <property type="entry name" value="Thioredoxin_ResA/DsbE_sf"/>
</dbReference>
<dbReference type="SUPFAM" id="SSF52833">
    <property type="entry name" value="Thioredoxin-like"/>
    <property type="match status" value="1"/>
</dbReference>
<feature type="domain" description="Thioredoxin" evidence="5">
    <location>
        <begin position="25"/>
        <end position="165"/>
    </location>
</feature>
<dbReference type="InterPro" id="IPR000866">
    <property type="entry name" value="AhpC/TSA"/>
</dbReference>
<dbReference type="AlphaFoldDB" id="A0AAW8CF18"/>
<dbReference type="GO" id="GO:0016491">
    <property type="term" value="F:oxidoreductase activity"/>
    <property type="evidence" value="ECO:0007669"/>
    <property type="project" value="InterPro"/>
</dbReference>
<dbReference type="RefSeq" id="WP_211596914.1">
    <property type="nucleotide sequence ID" value="NZ_JAGRQI010000001.1"/>
</dbReference>
<organism evidence="6 7">
    <name type="scientific">Pasteurella atlantica</name>
    <dbReference type="NCBI Taxonomy" id="2827233"/>
    <lineage>
        <taxon>Bacteria</taxon>
        <taxon>Pseudomonadati</taxon>
        <taxon>Pseudomonadota</taxon>
        <taxon>Gammaproteobacteria</taxon>
        <taxon>Pasteurellales</taxon>
        <taxon>Pasteurellaceae</taxon>
        <taxon>Pasteurella</taxon>
    </lineage>
</organism>
<dbReference type="Proteomes" id="UP001230466">
    <property type="component" value="Unassembled WGS sequence"/>
</dbReference>
<accession>A0AAW8CF18</accession>
<proteinExistence type="predicted"/>
<dbReference type="GO" id="GO:0017004">
    <property type="term" value="P:cytochrome complex assembly"/>
    <property type="evidence" value="ECO:0007669"/>
    <property type="project" value="UniProtKB-KW"/>
</dbReference>
<dbReference type="GO" id="GO:0016209">
    <property type="term" value="F:antioxidant activity"/>
    <property type="evidence" value="ECO:0007669"/>
    <property type="project" value="InterPro"/>
</dbReference>
<dbReference type="InterPro" id="IPR013766">
    <property type="entry name" value="Thioredoxin_domain"/>
</dbReference>
<dbReference type="CDD" id="cd02966">
    <property type="entry name" value="TlpA_like_family"/>
    <property type="match status" value="1"/>
</dbReference>
<keyword evidence="3" id="KW-1015">Disulfide bond</keyword>
<dbReference type="PANTHER" id="PTHR42852">
    <property type="entry name" value="THIOL:DISULFIDE INTERCHANGE PROTEIN DSBE"/>
    <property type="match status" value="1"/>
</dbReference>
<dbReference type="PROSITE" id="PS51257">
    <property type="entry name" value="PROKAR_LIPOPROTEIN"/>
    <property type="match status" value="1"/>
</dbReference>
<evidence type="ECO:0000259" key="5">
    <source>
        <dbReference type="PROSITE" id="PS51352"/>
    </source>
</evidence>
<comment type="caution">
    <text evidence="6">The sequence shown here is derived from an EMBL/GenBank/DDBJ whole genome shotgun (WGS) entry which is preliminary data.</text>
</comment>
<dbReference type="PANTHER" id="PTHR42852:SF6">
    <property type="entry name" value="THIOL:DISULFIDE INTERCHANGE PROTEIN DSBE"/>
    <property type="match status" value="1"/>
</dbReference>
<dbReference type="Gene3D" id="3.40.30.10">
    <property type="entry name" value="Glutaredoxin"/>
    <property type="match status" value="1"/>
</dbReference>
<dbReference type="EMBL" id="JASAYJ010000001">
    <property type="protein sequence ID" value="MDP8186251.1"/>
    <property type="molecule type" value="Genomic_DNA"/>
</dbReference>
<keyword evidence="4" id="KW-0676">Redox-active center</keyword>